<dbReference type="PANTHER" id="PTHR30408:SF12">
    <property type="entry name" value="TYPE I RESTRICTION ENZYME MJAVIII SPECIFICITY SUBUNIT"/>
    <property type="match status" value="1"/>
</dbReference>
<keyword evidence="6" id="KW-1185">Reference proteome</keyword>
<dbReference type="HOGENOM" id="CLU_021095_1_2_7"/>
<dbReference type="EMBL" id="CP000112">
    <property type="protein sequence ID" value="ABB39664.1"/>
    <property type="molecule type" value="Genomic_DNA"/>
</dbReference>
<evidence type="ECO:0000256" key="2">
    <source>
        <dbReference type="ARBA" id="ARBA00022747"/>
    </source>
</evidence>
<dbReference type="Gene3D" id="1.10.287.1120">
    <property type="entry name" value="Bipartite methylase S protein"/>
    <property type="match status" value="1"/>
</dbReference>
<proteinExistence type="inferred from homology"/>
<keyword evidence="2" id="KW-0680">Restriction system</keyword>
<feature type="domain" description="Type I restriction modification DNA specificity" evidence="4">
    <location>
        <begin position="82"/>
        <end position="199"/>
    </location>
</feature>
<dbReference type="InterPro" id="IPR000055">
    <property type="entry name" value="Restrct_endonuc_typeI_TRD"/>
</dbReference>
<dbReference type="Pfam" id="PF01420">
    <property type="entry name" value="Methylase_S"/>
    <property type="match status" value="2"/>
</dbReference>
<evidence type="ECO:0000259" key="4">
    <source>
        <dbReference type="Pfam" id="PF01420"/>
    </source>
</evidence>
<gene>
    <name evidence="5" type="ordered locus">Dde_2869</name>
</gene>
<reference evidence="5 6" key="1">
    <citation type="journal article" date="2011" name="J. Bacteriol.">
        <title>Complete genome sequence and updated annotation of Desulfovibrio alaskensis G20.</title>
        <authorList>
            <person name="Hauser L.J."/>
            <person name="Land M.L."/>
            <person name="Brown S.D."/>
            <person name="Larimer F."/>
            <person name="Keller K.L."/>
            <person name="Rapp-Giles B.J."/>
            <person name="Price M.N."/>
            <person name="Lin M."/>
            <person name="Bruce D.C."/>
            <person name="Detter J.C."/>
            <person name="Tapia R."/>
            <person name="Han C.S."/>
            <person name="Goodwin L.A."/>
            <person name="Cheng J.F."/>
            <person name="Pitluck S."/>
            <person name="Copeland A."/>
            <person name="Lucas S."/>
            <person name="Nolan M."/>
            <person name="Lapidus A.L."/>
            <person name="Palumbo A.V."/>
            <person name="Wall J.D."/>
        </authorList>
    </citation>
    <scope>NUCLEOTIDE SEQUENCE [LARGE SCALE GENOMIC DNA]</scope>
    <source>
        <strain evidence="6">ATCC BAA 1058 / DSM 17464 / G20</strain>
    </source>
</reference>
<dbReference type="PANTHER" id="PTHR30408">
    <property type="entry name" value="TYPE-1 RESTRICTION ENZYME ECOKI SPECIFICITY PROTEIN"/>
    <property type="match status" value="1"/>
</dbReference>
<dbReference type="STRING" id="207559.Dde_2869"/>
<dbReference type="GO" id="GO:0009307">
    <property type="term" value="P:DNA restriction-modification system"/>
    <property type="evidence" value="ECO:0007669"/>
    <property type="project" value="UniProtKB-KW"/>
</dbReference>
<comment type="similarity">
    <text evidence="1">Belongs to the type-I restriction system S methylase family.</text>
</comment>
<keyword evidence="3" id="KW-0238">DNA-binding</keyword>
<dbReference type="InterPro" id="IPR044946">
    <property type="entry name" value="Restrct_endonuc_typeI_TRD_sf"/>
</dbReference>
<dbReference type="AlphaFoldDB" id="Q30XD2"/>
<dbReference type="eggNOG" id="COG0732">
    <property type="taxonomic scope" value="Bacteria"/>
</dbReference>
<organism evidence="5 6">
    <name type="scientific">Oleidesulfovibrio alaskensis (strain ATCC BAA-1058 / DSM 17464 / G20)</name>
    <name type="common">Desulfovibrio alaskensis</name>
    <dbReference type="NCBI Taxonomy" id="207559"/>
    <lineage>
        <taxon>Bacteria</taxon>
        <taxon>Pseudomonadati</taxon>
        <taxon>Thermodesulfobacteriota</taxon>
        <taxon>Desulfovibrionia</taxon>
        <taxon>Desulfovibrionales</taxon>
        <taxon>Desulfovibrionaceae</taxon>
        <taxon>Oleidesulfovibrio</taxon>
    </lineage>
</organism>
<dbReference type="SUPFAM" id="SSF116734">
    <property type="entry name" value="DNA methylase specificity domain"/>
    <property type="match status" value="2"/>
</dbReference>
<evidence type="ECO:0000256" key="3">
    <source>
        <dbReference type="ARBA" id="ARBA00023125"/>
    </source>
</evidence>
<dbReference type="GO" id="GO:0003677">
    <property type="term" value="F:DNA binding"/>
    <property type="evidence" value="ECO:0007669"/>
    <property type="project" value="UniProtKB-KW"/>
</dbReference>
<evidence type="ECO:0000256" key="1">
    <source>
        <dbReference type="ARBA" id="ARBA00010923"/>
    </source>
</evidence>
<dbReference type="Proteomes" id="UP000002710">
    <property type="component" value="Chromosome"/>
</dbReference>
<dbReference type="InterPro" id="IPR052021">
    <property type="entry name" value="Type-I_RS_S_subunit"/>
</dbReference>
<name>Q30XD2_OLEA2</name>
<dbReference type="REBASE" id="11513">
    <property type="entry name" value="S.DdeGORF2868P"/>
</dbReference>
<dbReference type="KEGG" id="dde:Dde_2869"/>
<accession>Q30XD2</accession>
<feature type="domain" description="Type I restriction modification DNA specificity" evidence="4">
    <location>
        <begin position="272"/>
        <end position="416"/>
    </location>
</feature>
<dbReference type="Gene3D" id="3.90.220.20">
    <property type="entry name" value="DNA methylase specificity domains"/>
    <property type="match status" value="2"/>
</dbReference>
<evidence type="ECO:0000313" key="5">
    <source>
        <dbReference type="EMBL" id="ABB39664.1"/>
    </source>
</evidence>
<protein>
    <submittedName>
        <fullName evidence="5">Restriction modification system DNA specificity domain-containing protein</fullName>
    </submittedName>
</protein>
<dbReference type="RefSeq" id="WP_011368660.1">
    <property type="nucleotide sequence ID" value="NC_007519.1"/>
</dbReference>
<sequence length="448" mass="50539">MSQYKAYPAYKDSGVEWIGQVPEHWKIAPVKYHYDARLGKMIQPAAVSDRDIEVPYHRAQTVQWERIVESDIKEMWASPRDIEQFSVSEGDLLICEGGDVCRAAIVKQPPEKNMIFQKSIHRIRSKGEYGVGWVMRLMQHLRSSEWIDVLCNKNTIVHFTSDKLGSLECPLPPPDEQASIAAALDRETARIDALIQKKTRFIELLKEKRQALITHAVTKGLDPNVKMKDSGVEWLGEVPEHWSSVPIKYMALERNSLFLDGDWIESKDISTDGIRYITTGNVGEGVYKEQGSGFISEETFHALGCTEVYGGDVLVSRLNNPIGRACMVPDLGVRVVTSVDNVIFRPDSKFNKKFIVYLFSSEEYFKHTSNLARGATMQRISRGLLGNIRVATPSIEEQTQIARFLDHETARIDALIGKAEQSITLLKERRAAFITAAVTGQIDLRGEQ</sequence>
<evidence type="ECO:0000313" key="6">
    <source>
        <dbReference type="Proteomes" id="UP000002710"/>
    </source>
</evidence>